<gene>
    <name evidence="2" type="ORF">AVDCRST_MAG33-2078</name>
</gene>
<dbReference type="EMBL" id="CADCWK010000231">
    <property type="protein sequence ID" value="CAA9566174.1"/>
    <property type="molecule type" value="Genomic_DNA"/>
</dbReference>
<evidence type="ECO:0000313" key="2">
    <source>
        <dbReference type="EMBL" id="CAA9566174.1"/>
    </source>
</evidence>
<protein>
    <submittedName>
        <fullName evidence="2">Na(+) H(+) antiporter subunit G</fullName>
    </submittedName>
</protein>
<reference evidence="2" key="1">
    <citation type="submission" date="2020-02" db="EMBL/GenBank/DDBJ databases">
        <authorList>
            <person name="Meier V. D."/>
        </authorList>
    </citation>
    <scope>NUCLEOTIDE SEQUENCE</scope>
    <source>
        <strain evidence="2">AVDCRST_MAG33</strain>
    </source>
</reference>
<feature type="region of interest" description="Disordered" evidence="1">
    <location>
        <begin position="1"/>
        <end position="143"/>
    </location>
</feature>
<feature type="non-terminal residue" evidence="2">
    <location>
        <position position="143"/>
    </location>
</feature>
<feature type="compositionally biased region" description="Basic residues" evidence="1">
    <location>
        <begin position="37"/>
        <end position="53"/>
    </location>
</feature>
<proteinExistence type="predicted"/>
<accession>A0A6J4V6Z5</accession>
<name>A0A6J4V6Z5_9BACT</name>
<dbReference type="AlphaFoldDB" id="A0A6J4V6Z5"/>
<feature type="non-terminal residue" evidence="2">
    <location>
        <position position="1"/>
    </location>
</feature>
<feature type="compositionally biased region" description="Basic and acidic residues" evidence="1">
    <location>
        <begin position="8"/>
        <end position="34"/>
    </location>
</feature>
<sequence>VLRPAGPLDRRRAGPARPGRDDDRDDRHRDDAGHLHQAPRRQQGRLPRGHRPGHRDDVHGRFGLHPPGPGRLRRARSDDAGGVPRHRPGGLPRAGAHVDARRSRRVRPSPGGRGEPDPCPAGRGRPAQTAGRHQHRTSLTGRL</sequence>
<organism evidence="2">
    <name type="scientific">uncultured Thermomicrobiales bacterium</name>
    <dbReference type="NCBI Taxonomy" id="1645740"/>
    <lineage>
        <taxon>Bacteria</taxon>
        <taxon>Pseudomonadati</taxon>
        <taxon>Thermomicrobiota</taxon>
        <taxon>Thermomicrobia</taxon>
        <taxon>Thermomicrobiales</taxon>
        <taxon>environmental samples</taxon>
    </lineage>
</organism>
<evidence type="ECO:0000256" key="1">
    <source>
        <dbReference type="SAM" id="MobiDB-lite"/>
    </source>
</evidence>